<reference evidence="2 3" key="1">
    <citation type="submission" date="2019-09" db="EMBL/GenBank/DDBJ databases">
        <authorList>
            <person name="Ou C."/>
        </authorList>
    </citation>
    <scope>NUCLEOTIDE SEQUENCE [LARGE SCALE GENOMIC DNA]</scope>
    <source>
        <strain evidence="2">S2</strain>
        <tissue evidence="2">Leaf</tissue>
    </source>
</reference>
<dbReference type="EMBL" id="SMOL01000231">
    <property type="protein sequence ID" value="KAB2621284.1"/>
    <property type="molecule type" value="Genomic_DNA"/>
</dbReference>
<comment type="caution">
    <text evidence="2">The sequence shown here is derived from an EMBL/GenBank/DDBJ whole genome shotgun (WGS) entry which is preliminary data.</text>
</comment>
<proteinExistence type="predicted"/>
<dbReference type="AlphaFoldDB" id="A0A5N5HDR9"/>
<evidence type="ECO:0000256" key="1">
    <source>
        <dbReference type="SAM" id="MobiDB-lite"/>
    </source>
</evidence>
<organism evidence="2 3">
    <name type="scientific">Pyrus ussuriensis x Pyrus communis</name>
    <dbReference type="NCBI Taxonomy" id="2448454"/>
    <lineage>
        <taxon>Eukaryota</taxon>
        <taxon>Viridiplantae</taxon>
        <taxon>Streptophyta</taxon>
        <taxon>Embryophyta</taxon>
        <taxon>Tracheophyta</taxon>
        <taxon>Spermatophyta</taxon>
        <taxon>Magnoliopsida</taxon>
        <taxon>eudicotyledons</taxon>
        <taxon>Gunneridae</taxon>
        <taxon>Pentapetalae</taxon>
        <taxon>rosids</taxon>
        <taxon>fabids</taxon>
        <taxon>Rosales</taxon>
        <taxon>Rosaceae</taxon>
        <taxon>Amygdaloideae</taxon>
        <taxon>Maleae</taxon>
        <taxon>Pyrus</taxon>
    </lineage>
</organism>
<feature type="region of interest" description="Disordered" evidence="1">
    <location>
        <begin position="1"/>
        <end position="30"/>
    </location>
</feature>
<keyword evidence="3" id="KW-1185">Reference proteome</keyword>
<name>A0A5N5HDR9_9ROSA</name>
<gene>
    <name evidence="2" type="ORF">D8674_023466</name>
</gene>
<accession>A0A5N5HDR9</accession>
<evidence type="ECO:0000313" key="3">
    <source>
        <dbReference type="Proteomes" id="UP000327157"/>
    </source>
</evidence>
<dbReference type="Proteomes" id="UP000327157">
    <property type="component" value="Chromosome 4"/>
</dbReference>
<dbReference type="OrthoDB" id="1939056at2759"/>
<reference evidence="2 3" key="3">
    <citation type="submission" date="2019-11" db="EMBL/GenBank/DDBJ databases">
        <title>A de novo genome assembly of a pear dwarfing rootstock.</title>
        <authorList>
            <person name="Wang F."/>
            <person name="Wang J."/>
            <person name="Li S."/>
            <person name="Zhang Y."/>
            <person name="Fang M."/>
            <person name="Ma L."/>
            <person name="Zhao Y."/>
            <person name="Jiang S."/>
        </authorList>
    </citation>
    <scope>NUCLEOTIDE SEQUENCE [LARGE SCALE GENOMIC DNA]</scope>
    <source>
        <strain evidence="2">S2</strain>
        <tissue evidence="2">Leaf</tissue>
    </source>
</reference>
<reference evidence="3" key="2">
    <citation type="submission" date="2019-10" db="EMBL/GenBank/DDBJ databases">
        <title>A de novo genome assembly of a pear dwarfing rootstock.</title>
        <authorList>
            <person name="Wang F."/>
            <person name="Wang J."/>
            <person name="Li S."/>
            <person name="Zhang Y."/>
            <person name="Fang M."/>
            <person name="Ma L."/>
            <person name="Zhao Y."/>
            <person name="Jiang S."/>
        </authorList>
    </citation>
    <scope>NUCLEOTIDE SEQUENCE [LARGE SCALE GENOMIC DNA]</scope>
</reference>
<evidence type="ECO:0000313" key="2">
    <source>
        <dbReference type="EMBL" id="KAB2621284.1"/>
    </source>
</evidence>
<sequence length="106" mass="11324">MRFLRKIEQEDDAVAESKAKGRGGGGGGGAGSIISIAERRAAKCGFNAERINTVRVRTTNPLNSPPARSPCLTIPSGISPNALLDSPVMVPNSQVFLFSFFFFHLC</sequence>
<protein>
    <submittedName>
        <fullName evidence="2">Uncharacterized protein</fullName>
    </submittedName>
</protein>